<dbReference type="PATRIC" id="fig|1202538.3.peg.109"/>
<evidence type="ECO:0000313" key="2">
    <source>
        <dbReference type="Proteomes" id="UP000003934"/>
    </source>
</evidence>
<dbReference type="GeneID" id="67454661"/>
<dbReference type="AlphaFoldDB" id="J3TW51"/>
<name>J3TW51_CARRU</name>
<evidence type="ECO:0000313" key="1">
    <source>
        <dbReference type="EMBL" id="AFP83965.1"/>
    </source>
</evidence>
<gene>
    <name evidence="1" type="ORF">A353_0128</name>
</gene>
<keyword evidence="2" id="KW-1185">Reference proteome</keyword>
<organism evidence="1 2">
    <name type="scientific">Candidatus Carsonella ruddii HC isolate Thao2000</name>
    <dbReference type="NCBI Taxonomy" id="1202538"/>
    <lineage>
        <taxon>Bacteria</taxon>
        <taxon>Pseudomonadati</taxon>
        <taxon>Pseudomonadota</taxon>
        <taxon>Gammaproteobacteria</taxon>
        <taxon>Oceanospirillales</taxon>
        <taxon>Halomonadaceae</taxon>
        <taxon>Zymobacter group</taxon>
        <taxon>Candidatus Carsonella</taxon>
    </lineage>
</organism>
<dbReference type="KEGG" id="crh:A353_0128"/>
<dbReference type="EMBL" id="CP003543">
    <property type="protein sequence ID" value="AFP83965.1"/>
    <property type="molecule type" value="Genomic_DNA"/>
</dbReference>
<reference evidence="1 2" key="1">
    <citation type="journal article" date="2012" name="Mol. Biol. Evol.">
        <title>Genome reduction and co-evolution between the primary and secondary bacterial symbionts of psyllids.</title>
        <authorList>
            <person name="Sloan D.B."/>
            <person name="Moran N.A."/>
        </authorList>
    </citation>
    <scope>NUCLEOTIDE SEQUENCE [LARGE SCALE GENOMIC DNA]</scope>
    <source>
        <strain evidence="1 2">HC</strain>
    </source>
</reference>
<protein>
    <submittedName>
        <fullName evidence="1">Uncharacterized protein</fullName>
    </submittedName>
</protein>
<proteinExistence type="predicted"/>
<dbReference type="STRING" id="1202538.A353_0128"/>
<sequence>MKIYINIFSKYKIFFFINFKIKKKIKLFIIIKNKILYYFKIKKNLFYKNNKNNLLLLIHKCRLPLIKHSFKHFIKINHNSILENKINEIF</sequence>
<dbReference type="HOGENOM" id="CLU_182830_0_0_6"/>
<dbReference type="Proteomes" id="UP000003934">
    <property type="component" value="Chromosome"/>
</dbReference>
<dbReference type="RefSeq" id="WP_014887265.1">
    <property type="nucleotide sequence ID" value="NC_018416.1"/>
</dbReference>
<accession>J3TW51</accession>
<dbReference type="OrthoDB" id="9999764at2"/>